<comment type="subcellular location">
    <subcellularLocation>
        <location evidence="1">Cell membrane</location>
        <topology evidence="1">Multi-pass membrane protein</topology>
    </subcellularLocation>
    <subcellularLocation>
        <location evidence="7">Membrane</location>
        <topology evidence="7">Multi-pass membrane protein</topology>
    </subcellularLocation>
</comment>
<evidence type="ECO:0000313" key="11">
    <source>
        <dbReference type="Proteomes" id="UP000184251"/>
    </source>
</evidence>
<comment type="similarity">
    <text evidence="2">Belongs to the CPA3 antiporters (TC 2.A.63) subunit D family.</text>
</comment>
<evidence type="ECO:0000256" key="1">
    <source>
        <dbReference type="ARBA" id="ARBA00004651"/>
    </source>
</evidence>
<gene>
    <name evidence="10" type="ORF">SAMN02746064_01860</name>
</gene>
<feature type="domain" description="NADH:quinone oxidoreductase/Mrp antiporter transmembrane" evidence="9">
    <location>
        <begin position="120"/>
        <end position="403"/>
    </location>
</feature>
<dbReference type="STRING" id="1120975.SAMN02746064_01860"/>
<feature type="transmembrane region" description="Helical" evidence="8">
    <location>
        <begin position="101"/>
        <end position="120"/>
    </location>
</feature>
<feature type="transmembrane region" description="Helical" evidence="8">
    <location>
        <begin position="438"/>
        <end position="461"/>
    </location>
</feature>
<feature type="transmembrane region" description="Helical" evidence="8">
    <location>
        <begin position="293"/>
        <end position="309"/>
    </location>
</feature>
<feature type="transmembrane region" description="Helical" evidence="8">
    <location>
        <begin position="155"/>
        <end position="175"/>
    </location>
</feature>
<reference evidence="10 11" key="1">
    <citation type="submission" date="2016-11" db="EMBL/GenBank/DDBJ databases">
        <authorList>
            <person name="Jaros S."/>
            <person name="Januszkiewicz K."/>
            <person name="Wedrychowicz H."/>
        </authorList>
    </citation>
    <scope>NUCLEOTIDE SEQUENCE [LARGE SCALE GENOMIC DNA]</scope>
    <source>
        <strain evidence="10 11">DSM 14828</strain>
    </source>
</reference>
<evidence type="ECO:0000256" key="5">
    <source>
        <dbReference type="ARBA" id="ARBA00022989"/>
    </source>
</evidence>
<feature type="transmembrane region" description="Helical" evidence="8">
    <location>
        <begin position="362"/>
        <end position="380"/>
    </location>
</feature>
<keyword evidence="4 7" id="KW-0812">Transmembrane</keyword>
<dbReference type="PANTHER" id="PTHR42703:SF1">
    <property type="entry name" value="NA(+)_H(+) ANTIPORTER SUBUNIT D1"/>
    <property type="match status" value="1"/>
</dbReference>
<name>A0A1M4YVP4_9FIRM</name>
<feature type="transmembrane region" description="Helical" evidence="8">
    <location>
        <begin position="321"/>
        <end position="341"/>
    </location>
</feature>
<keyword evidence="3" id="KW-1003">Cell membrane</keyword>
<dbReference type="AlphaFoldDB" id="A0A1M4YVP4"/>
<evidence type="ECO:0000256" key="8">
    <source>
        <dbReference type="SAM" id="Phobius"/>
    </source>
</evidence>
<evidence type="ECO:0000256" key="4">
    <source>
        <dbReference type="ARBA" id="ARBA00022692"/>
    </source>
</evidence>
<dbReference type="InterPro" id="IPR050586">
    <property type="entry name" value="CPA3_Na-H_Antiporter_D"/>
</dbReference>
<feature type="transmembrane region" description="Helical" evidence="8">
    <location>
        <begin position="473"/>
        <end position="495"/>
    </location>
</feature>
<keyword evidence="5 8" id="KW-1133">Transmembrane helix</keyword>
<protein>
    <submittedName>
        <fullName evidence="10">Multisubunit sodium/proton antiporter, MrpD subunit</fullName>
    </submittedName>
</protein>
<feature type="transmembrane region" description="Helical" evidence="8">
    <location>
        <begin position="268"/>
        <end position="286"/>
    </location>
</feature>
<dbReference type="RefSeq" id="WP_073271323.1">
    <property type="nucleotide sequence ID" value="NZ_FQTU01000014.1"/>
</dbReference>
<feature type="transmembrane region" description="Helical" evidence="8">
    <location>
        <begin position="235"/>
        <end position="253"/>
    </location>
</feature>
<evidence type="ECO:0000256" key="7">
    <source>
        <dbReference type="RuleBase" id="RU000320"/>
    </source>
</evidence>
<feature type="transmembrane region" description="Helical" evidence="8">
    <location>
        <begin position="507"/>
        <end position="531"/>
    </location>
</feature>
<feature type="transmembrane region" description="Helical" evidence="8">
    <location>
        <begin position="29"/>
        <end position="48"/>
    </location>
</feature>
<feature type="transmembrane region" description="Helical" evidence="8">
    <location>
        <begin position="73"/>
        <end position="94"/>
    </location>
</feature>
<dbReference type="Proteomes" id="UP000184251">
    <property type="component" value="Unassembled WGS sequence"/>
</dbReference>
<evidence type="ECO:0000256" key="3">
    <source>
        <dbReference type="ARBA" id="ARBA00022475"/>
    </source>
</evidence>
<evidence type="ECO:0000313" key="10">
    <source>
        <dbReference type="EMBL" id="SHF09416.1"/>
    </source>
</evidence>
<dbReference type="OrthoDB" id="9807568at2"/>
<evidence type="ECO:0000256" key="2">
    <source>
        <dbReference type="ARBA" id="ARBA00005346"/>
    </source>
</evidence>
<keyword evidence="11" id="KW-1185">Reference proteome</keyword>
<feature type="transmembrane region" description="Helical" evidence="8">
    <location>
        <begin position="200"/>
        <end position="223"/>
    </location>
</feature>
<accession>A0A1M4YVP4</accession>
<dbReference type="GO" id="GO:0005886">
    <property type="term" value="C:plasma membrane"/>
    <property type="evidence" value="ECO:0007669"/>
    <property type="project" value="UniProtKB-SubCell"/>
</dbReference>
<keyword evidence="6 8" id="KW-0472">Membrane</keyword>
<feature type="transmembrane region" description="Helical" evidence="8">
    <location>
        <begin position="126"/>
        <end position="143"/>
    </location>
</feature>
<feature type="transmembrane region" description="Helical" evidence="8">
    <location>
        <begin position="6"/>
        <end position="22"/>
    </location>
</feature>
<evidence type="ECO:0000259" key="9">
    <source>
        <dbReference type="Pfam" id="PF00361"/>
    </source>
</evidence>
<sequence>MVDLYWLILLPIIVGSFSIMLSQKIARKVMVLLQILMVALSFLSFYHVRTSGPVVQNIGGWTDYIGITLRADILASAMVLLTAGMFLGMVLFNLRKNYADNLYLFLFMALEGLIIGIFLSNDLFNIFVLIEVSTVVISILIMYKKDSGSIYDGILYLLINIVGMSFFLFGLGMLYKKVGVIDLYGIERIVSTLENPRIVILPYALIITAVSLKSALMPLFSWLPKAHGTPSAPSVISAILSGLYVKNGVYLFIRIQSAFATVVDTTDFFLLMGFITAVVGFVLALAQHDIKLILAYHTVSQIGLIMMGINMKGTHTYWGGIYHIMNHAVFKSTLFLTAGMITDDYKTRNIYKISGVMKRMPAVGYATLFAVMGITGAPLFNGSISKYLISYGAKGSWVEYALILVNLGTILSFVKYSQILFGKSPKPGRSDCDSLRKAVVLTMGAMCFVGGIFGRWIVMFMFDVTFEVDPLSYWIKILIFILSFLAGALIYFGVLKKNNFFTIVNTFELGFNGVCLSIAMFFTVVLGYVAIIM</sequence>
<dbReference type="Pfam" id="PF00361">
    <property type="entry name" value="Proton_antipo_M"/>
    <property type="match status" value="1"/>
</dbReference>
<dbReference type="EMBL" id="FQTU01000014">
    <property type="protein sequence ID" value="SHF09416.1"/>
    <property type="molecule type" value="Genomic_DNA"/>
</dbReference>
<evidence type="ECO:0000256" key="6">
    <source>
        <dbReference type="ARBA" id="ARBA00023136"/>
    </source>
</evidence>
<dbReference type="InterPro" id="IPR001750">
    <property type="entry name" value="ND/Mrp_TM"/>
</dbReference>
<dbReference type="PANTHER" id="PTHR42703">
    <property type="entry name" value="NADH DEHYDROGENASE"/>
    <property type="match status" value="1"/>
</dbReference>
<feature type="transmembrane region" description="Helical" evidence="8">
    <location>
        <begin position="400"/>
        <end position="417"/>
    </location>
</feature>
<organism evidence="10 11">
    <name type="scientific">Alkalibacter saccharofermentans DSM 14828</name>
    <dbReference type="NCBI Taxonomy" id="1120975"/>
    <lineage>
        <taxon>Bacteria</taxon>
        <taxon>Bacillati</taxon>
        <taxon>Bacillota</taxon>
        <taxon>Clostridia</taxon>
        <taxon>Eubacteriales</taxon>
        <taxon>Eubacteriaceae</taxon>
        <taxon>Alkalibacter</taxon>
    </lineage>
</organism>
<proteinExistence type="inferred from homology"/>